<accession>A0A226X091</accession>
<sequence length="79" mass="8396">MAVDKDSLARCRKAQTQNSDGASDCGATMIGVATSSMVCFWSVSMAKSVDTSNVFAPVDVVLIAQSPPASQIEHYVKHF</sequence>
<organism evidence="1 2">
    <name type="scientific">Caballeronia sordidicola</name>
    <name type="common">Burkholderia sordidicola</name>
    <dbReference type="NCBI Taxonomy" id="196367"/>
    <lineage>
        <taxon>Bacteria</taxon>
        <taxon>Pseudomonadati</taxon>
        <taxon>Pseudomonadota</taxon>
        <taxon>Betaproteobacteria</taxon>
        <taxon>Burkholderiales</taxon>
        <taxon>Burkholderiaceae</taxon>
        <taxon>Caballeronia</taxon>
    </lineage>
</organism>
<protein>
    <submittedName>
        <fullName evidence="1">Uncharacterized protein</fullName>
    </submittedName>
</protein>
<name>A0A226X091_CABSO</name>
<gene>
    <name evidence="1" type="ORF">BSU04_19685</name>
</gene>
<proteinExistence type="predicted"/>
<evidence type="ECO:0000313" key="2">
    <source>
        <dbReference type="Proteomes" id="UP000214720"/>
    </source>
</evidence>
<dbReference type="EMBL" id="MTHB01000111">
    <property type="protein sequence ID" value="OXC76844.1"/>
    <property type="molecule type" value="Genomic_DNA"/>
</dbReference>
<dbReference type="AlphaFoldDB" id="A0A226X091"/>
<dbReference type="Proteomes" id="UP000214720">
    <property type="component" value="Unassembled WGS sequence"/>
</dbReference>
<comment type="caution">
    <text evidence="1">The sequence shown here is derived from an EMBL/GenBank/DDBJ whole genome shotgun (WGS) entry which is preliminary data.</text>
</comment>
<reference evidence="2" key="1">
    <citation type="submission" date="2017-01" db="EMBL/GenBank/DDBJ databases">
        <title>Genome Analysis of Deinococcus marmoris KOPRI26562.</title>
        <authorList>
            <person name="Kim J.H."/>
            <person name="Oh H.-M."/>
        </authorList>
    </citation>
    <scope>NUCLEOTIDE SEQUENCE [LARGE SCALE GENOMIC DNA]</scope>
    <source>
        <strain evidence="2">PAMC 26633</strain>
    </source>
</reference>
<evidence type="ECO:0000313" key="1">
    <source>
        <dbReference type="EMBL" id="OXC76844.1"/>
    </source>
</evidence>